<dbReference type="KEGG" id="srum:GPZ88_06840"/>
<dbReference type="AlphaFoldDB" id="A0A6G8I0R4"/>
<proteinExistence type="predicted"/>
<evidence type="ECO:0000313" key="1">
    <source>
        <dbReference type="EMBL" id="QIM46754.1"/>
    </source>
</evidence>
<dbReference type="Proteomes" id="UP000503166">
    <property type="component" value="Chromosome"/>
</dbReference>
<dbReference type="REBASE" id="403435">
    <property type="entry name" value="SspCNUG2ORF6835P"/>
</dbReference>
<dbReference type="EMBL" id="CP046919">
    <property type="protein sequence ID" value="QIM46754.1"/>
    <property type="molecule type" value="Genomic_DNA"/>
</dbReference>
<name>A0A6G8I0R4_9STRE</name>
<evidence type="ECO:0000313" key="2">
    <source>
        <dbReference type="Proteomes" id="UP000503166"/>
    </source>
</evidence>
<dbReference type="InterPro" id="IPR036890">
    <property type="entry name" value="HATPase_C_sf"/>
</dbReference>
<dbReference type="SUPFAM" id="SSF55874">
    <property type="entry name" value="ATPase domain of HSP90 chaperone/DNA topoisomerase II/histidine kinase"/>
    <property type="match status" value="1"/>
</dbReference>
<gene>
    <name evidence="1" type="ORF">GPZ88_06840</name>
</gene>
<organism evidence="1 2">
    <name type="scientific">Streptococcus ruminicola</name>
    <dbReference type="NCBI Taxonomy" id="2686210"/>
    <lineage>
        <taxon>Bacteria</taxon>
        <taxon>Bacillati</taxon>
        <taxon>Bacillota</taxon>
        <taxon>Bacilli</taxon>
        <taxon>Lactobacillales</taxon>
        <taxon>Streptococcaceae</taxon>
        <taxon>Streptococcus</taxon>
    </lineage>
</organism>
<protein>
    <submittedName>
        <fullName evidence="1">ATP-binding protein</fullName>
    </submittedName>
</protein>
<keyword evidence="1" id="KW-0067">ATP-binding</keyword>
<dbReference type="Pfam" id="PF13589">
    <property type="entry name" value="HATPase_c_3"/>
    <property type="match status" value="1"/>
</dbReference>
<accession>A0A6G8I0R4</accession>
<dbReference type="Gene3D" id="3.30.565.10">
    <property type="entry name" value="Histidine kinase-like ATPase, C-terminal domain"/>
    <property type="match status" value="1"/>
</dbReference>
<reference evidence="1 2" key="1">
    <citation type="submission" date="2019-12" db="EMBL/GenBank/DDBJ databases">
        <title>Complete genome sequence of Streptococcus sp. CNU G2 isolated frome Bos taurus coreanae.</title>
        <authorList>
            <person name="Park S.Y."/>
            <person name="Kim J.H."/>
            <person name="Seo S.W."/>
        </authorList>
    </citation>
    <scope>NUCLEOTIDE SEQUENCE [LARGE SCALE GENOMIC DNA]</scope>
    <source>
        <strain evidence="1 2">CNU G2</strain>
    </source>
</reference>
<keyword evidence="1" id="KW-0547">Nucleotide-binding</keyword>
<dbReference type="RefSeq" id="WP_166043794.1">
    <property type="nucleotide sequence ID" value="NZ_CP046919.1"/>
</dbReference>
<dbReference type="GO" id="GO:0005524">
    <property type="term" value="F:ATP binding"/>
    <property type="evidence" value="ECO:0007669"/>
    <property type="project" value="UniProtKB-KW"/>
</dbReference>
<sequence>MSEEFSLNYHAATIQHLGIGLYKQLPQAIAELISNSWDADSHNVQISIDYKKKIIVVSDDGNGMSAKELNENFLTIARNRRLSDVENKETKEYGLSKLGRKVTGKKGLGKLALFGIADTIIIDSIQNGKRNSFELNYKKIQNSSEATYHPKTLLYNFDTSEKNGTKITIKDITLKSITRLDTLYDSLSKRFNKYSRENFLVTLTSNDGTTFELDEKAFIKSIQPKKEETEFTFNFPEDFTNIESNQSRNVIQVLKNYGITGVVFTKKTPLAANKQGFSVLSRGKLASEQSTTQFDNRSNDYFYTYAVGYFNIDYLDDDNFKDFISTDRQSIRWEADEELLNIKSNLNKLIGIIQREWKQKRKKARDVKAENTIKRNHIILQTNLSVEDSKVINNISKKLEDDNITISDSDKQKILDTVTKSTQSYKKDHSVYKELIPKNFNVPSYVGTKIQMLREEMIEAAEEKEVNRFILTQGLLLRAMIESTTTIYLRKNFQEATDIIKEKNYNCKLPKNESEIDTLAFAIKYKIMVQLLSKHGKITNRRVSSLIDEFENNKVNKHLDLLMHDAENFPQFDTLKIIWNCVSPQLMYAFDDMNN</sequence>